<organism evidence="4 5">
    <name type="scientific">Devosia enhydra</name>
    <dbReference type="NCBI Taxonomy" id="665118"/>
    <lineage>
        <taxon>Bacteria</taxon>
        <taxon>Pseudomonadati</taxon>
        <taxon>Pseudomonadota</taxon>
        <taxon>Alphaproteobacteria</taxon>
        <taxon>Hyphomicrobiales</taxon>
        <taxon>Devosiaceae</taxon>
        <taxon>Devosia</taxon>
    </lineage>
</organism>
<dbReference type="InterPro" id="IPR050534">
    <property type="entry name" value="Coronavir_polyprotein_1ab"/>
</dbReference>
<accession>A0A1K2I2C9</accession>
<dbReference type="EMBL" id="FPKU01000003">
    <property type="protein sequence ID" value="SFZ86488.1"/>
    <property type="molecule type" value="Genomic_DNA"/>
</dbReference>
<dbReference type="PANTHER" id="PTHR43788">
    <property type="entry name" value="DNA2/NAM7 HELICASE FAMILY MEMBER"/>
    <property type="match status" value="1"/>
</dbReference>
<dbReference type="STRING" id="665118.SAMN02983003_3670"/>
<reference evidence="4 5" key="1">
    <citation type="submission" date="2016-11" db="EMBL/GenBank/DDBJ databases">
        <authorList>
            <person name="Jaros S."/>
            <person name="Januszkiewicz K."/>
            <person name="Wedrychowicz H."/>
        </authorList>
    </citation>
    <scope>NUCLEOTIDE SEQUENCE [LARGE SCALE GENOMIC DNA]</scope>
    <source>
        <strain evidence="4 5">ATCC 23634</strain>
    </source>
</reference>
<dbReference type="CDD" id="cd18809">
    <property type="entry name" value="SF1_C_RecD"/>
    <property type="match status" value="1"/>
</dbReference>
<dbReference type="InterPro" id="IPR027417">
    <property type="entry name" value="P-loop_NTPase"/>
</dbReference>
<keyword evidence="1" id="KW-0547">Nucleotide-binding</keyword>
<dbReference type="Gene3D" id="3.40.50.300">
    <property type="entry name" value="P-loop containing nucleotide triphosphate hydrolases"/>
    <property type="match status" value="2"/>
</dbReference>
<protein>
    <submittedName>
        <fullName evidence="4">Exodeoxyribonuclease-5</fullName>
    </submittedName>
</protein>
<evidence type="ECO:0000256" key="1">
    <source>
        <dbReference type="ARBA" id="ARBA00022741"/>
    </source>
</evidence>
<evidence type="ECO:0000256" key="2">
    <source>
        <dbReference type="ARBA" id="ARBA00022840"/>
    </source>
</evidence>
<sequence>MTQWSPQQEEALAKVSAWLKDKSGPQVFRLFGWAGTGKSTLAQHLAQGVKSVRYAAFTGKAALVMRKNGCKGASTIHSLIYSLVSDKEGEPKFALDPESDAIMADLIVVDEVSMVDEALGRDLLSFGTKVLVLGDPFQLPPVQGAGFFTAQEPDMMLTEIHRQAQDNPIIRLSMDIREGGDLDYGRYGESQVIARDQVDREEVLTADQVLVGRNKTRLHYNDRLRELKGLPRHEPVAGDRLVCLRNNPQKKLLNGQIWTVAEAKKRGPLRYQLVLDPDEPGLGKGKGQAKVTTHAAFFSGEEETLSWPERRQFDEFTFGYCLTVHKAQGSQWDKVYLFDESYVFREDRSRWLYTAVTRASEAITIVR</sequence>
<dbReference type="SUPFAM" id="SSF52540">
    <property type="entry name" value="P-loop containing nucleoside triphosphate hydrolases"/>
    <property type="match status" value="1"/>
</dbReference>
<evidence type="ECO:0000259" key="3">
    <source>
        <dbReference type="Pfam" id="PF13538"/>
    </source>
</evidence>
<feature type="domain" description="UvrD-like helicase C-terminal" evidence="3">
    <location>
        <begin position="319"/>
        <end position="366"/>
    </location>
</feature>
<dbReference type="RefSeq" id="WP_072346080.1">
    <property type="nucleotide sequence ID" value="NZ_FPKU01000003.1"/>
</dbReference>
<dbReference type="InterPro" id="IPR027785">
    <property type="entry name" value="UvrD-like_helicase_C"/>
</dbReference>
<dbReference type="AlphaFoldDB" id="A0A1K2I2C9"/>
<dbReference type="Pfam" id="PF13604">
    <property type="entry name" value="AAA_30"/>
    <property type="match status" value="1"/>
</dbReference>
<evidence type="ECO:0000313" key="5">
    <source>
        <dbReference type="Proteomes" id="UP000183447"/>
    </source>
</evidence>
<dbReference type="OrthoDB" id="9803432at2"/>
<keyword evidence="5" id="KW-1185">Reference proteome</keyword>
<dbReference type="PANTHER" id="PTHR43788:SF6">
    <property type="entry name" value="DNA HELICASE B"/>
    <property type="match status" value="1"/>
</dbReference>
<dbReference type="GO" id="GO:0003678">
    <property type="term" value="F:DNA helicase activity"/>
    <property type="evidence" value="ECO:0007669"/>
    <property type="project" value="UniProtKB-ARBA"/>
</dbReference>
<dbReference type="Proteomes" id="UP000183447">
    <property type="component" value="Unassembled WGS sequence"/>
</dbReference>
<gene>
    <name evidence="4" type="ORF">SAMN02983003_3670</name>
</gene>
<proteinExistence type="predicted"/>
<evidence type="ECO:0000313" key="4">
    <source>
        <dbReference type="EMBL" id="SFZ86488.1"/>
    </source>
</evidence>
<keyword evidence="2" id="KW-0067">ATP-binding</keyword>
<dbReference type="Pfam" id="PF13538">
    <property type="entry name" value="UvrD_C_2"/>
    <property type="match status" value="1"/>
</dbReference>
<name>A0A1K2I2C9_9HYPH</name>
<dbReference type="GO" id="GO:0005524">
    <property type="term" value="F:ATP binding"/>
    <property type="evidence" value="ECO:0007669"/>
    <property type="project" value="UniProtKB-KW"/>
</dbReference>